<dbReference type="GO" id="GO:0072699">
    <property type="term" value="P:protein localization to cortical microtubule cytoskeleton"/>
    <property type="evidence" value="ECO:0007669"/>
    <property type="project" value="TreeGrafter"/>
</dbReference>
<protein>
    <submittedName>
        <fullName evidence="5">Uncharacterized protein</fullName>
    </submittedName>
</protein>
<evidence type="ECO:0000256" key="1">
    <source>
        <dbReference type="ARBA" id="ARBA00023054"/>
    </source>
</evidence>
<feature type="region of interest" description="Disordered" evidence="3">
    <location>
        <begin position="504"/>
        <end position="580"/>
    </location>
</feature>
<keyword evidence="4" id="KW-1133">Transmembrane helix</keyword>
<organism evidence="5">
    <name type="scientific">Rhizophora mucronata</name>
    <name type="common">Asiatic mangrove</name>
    <dbReference type="NCBI Taxonomy" id="61149"/>
    <lineage>
        <taxon>Eukaryota</taxon>
        <taxon>Viridiplantae</taxon>
        <taxon>Streptophyta</taxon>
        <taxon>Embryophyta</taxon>
        <taxon>Tracheophyta</taxon>
        <taxon>Spermatophyta</taxon>
        <taxon>Magnoliopsida</taxon>
        <taxon>eudicotyledons</taxon>
        <taxon>Gunneridae</taxon>
        <taxon>Pentapetalae</taxon>
        <taxon>rosids</taxon>
        <taxon>fabids</taxon>
        <taxon>Malpighiales</taxon>
        <taxon>Rhizophoraceae</taxon>
        <taxon>Rhizophora</taxon>
    </lineage>
</organism>
<dbReference type="PANTHER" id="PTHR31342">
    <property type="entry name" value="PROTEIN CHUP1, CHLOROPLASTIC"/>
    <property type="match status" value="1"/>
</dbReference>
<sequence>MAKEKKDIKPILVQLGVAVALSFAGFLFSHIRTRGRKSSKPPHSPQSSGCGSEVDAGRGRTLHRNGPYAIKKTPSSSSVLSGSVERHEETYTIKVAVDNSTVVISPGSRRSGDKDGYLLPEFNDLVKEFDFTSMSAGISPKKHVETTCLDVETPRAYRTDEKDDYEQEIRHLRDMVTMLREREKHLEVQLLEFYGLKEQENTVMELKNRLKLSNMEAKFLTLKMESLQADNKRLQEQAVDHSKIASDLDATRAKVKFLKKKLRYDAEQNKEQILTLQKRVSKLQEQELAAASGESIVQLNMRKLKVLETEAEELRKSNLKLHLENVELAHKLESTQILANSVLEDPETEALREFSNHLRQENEDLAKKVERLQADRCSDAEELVYMRWVNACLRYELRNFQPPNGKTVARDLSKSLSPRSEQKAKQLILEYASTEGLGEKGMNVTDFKCDPWSCSQASYMTDSADFDDSSASTKTNSSHNNKIFNKLRRLIWGKDNHHGSLADKAGGLEDLDSPRGSSTISTANDLPSARFQTLSVSSSRHSSRHSVDIERLQSPRMDDAKDMESRNGNGNMGSSFVYRRVSSGGSGGDASFENHIVGDSYPMEKFELAKFAEVLDSGSRTRDSSRTPKYHRKTVSLGSLEAFHRTVSE</sequence>
<feature type="compositionally biased region" description="Polar residues" evidence="3">
    <location>
        <begin position="515"/>
        <end position="534"/>
    </location>
</feature>
<evidence type="ECO:0000256" key="4">
    <source>
        <dbReference type="SAM" id="Phobius"/>
    </source>
</evidence>
<keyword evidence="4" id="KW-0472">Membrane</keyword>
<dbReference type="GO" id="GO:0055028">
    <property type="term" value="C:cortical microtubule"/>
    <property type="evidence" value="ECO:0007669"/>
    <property type="project" value="TreeGrafter"/>
</dbReference>
<reference evidence="5" key="1">
    <citation type="submission" date="2018-02" db="EMBL/GenBank/DDBJ databases">
        <title>Rhizophora mucronata_Transcriptome.</title>
        <authorList>
            <person name="Meera S.P."/>
            <person name="Sreeshan A."/>
            <person name="Augustine A."/>
        </authorList>
    </citation>
    <scope>NUCLEOTIDE SEQUENCE</scope>
    <source>
        <tissue evidence="5">Leaf</tissue>
    </source>
</reference>
<dbReference type="AlphaFoldDB" id="A0A2P2NGS8"/>
<evidence type="ECO:0000256" key="2">
    <source>
        <dbReference type="SAM" id="Coils"/>
    </source>
</evidence>
<name>A0A2P2NGS8_RHIMU</name>
<feature type="region of interest" description="Disordered" evidence="3">
    <location>
        <begin position="34"/>
        <end position="83"/>
    </location>
</feature>
<proteinExistence type="predicted"/>
<dbReference type="PANTHER" id="PTHR31342:SF4">
    <property type="entry name" value="ACTIN BINDING PROTEIN FAMILY"/>
    <property type="match status" value="1"/>
</dbReference>
<keyword evidence="4" id="KW-0812">Transmembrane</keyword>
<evidence type="ECO:0000256" key="3">
    <source>
        <dbReference type="SAM" id="MobiDB-lite"/>
    </source>
</evidence>
<feature type="compositionally biased region" description="Basic and acidic residues" evidence="3">
    <location>
        <begin position="545"/>
        <end position="565"/>
    </location>
</feature>
<feature type="coiled-coil region" evidence="2">
    <location>
        <begin position="162"/>
        <end position="324"/>
    </location>
</feature>
<dbReference type="InterPro" id="IPR040265">
    <property type="entry name" value="CHUP1/IPGA1-like"/>
</dbReference>
<accession>A0A2P2NGS8</accession>
<feature type="transmembrane region" description="Helical" evidence="4">
    <location>
        <begin position="12"/>
        <end position="31"/>
    </location>
</feature>
<evidence type="ECO:0000313" key="5">
    <source>
        <dbReference type="EMBL" id="MBX41685.1"/>
    </source>
</evidence>
<dbReference type="EMBL" id="GGEC01061201">
    <property type="protein sequence ID" value="MBX41685.1"/>
    <property type="molecule type" value="Transcribed_RNA"/>
</dbReference>
<keyword evidence="1 2" id="KW-0175">Coiled coil</keyword>